<feature type="binding site" evidence="12">
    <location>
        <position position="160"/>
    </location>
    <ligand>
        <name>FAD</name>
        <dbReference type="ChEBI" id="CHEBI:57692"/>
    </ligand>
</feature>
<comment type="subcellular location">
    <subcellularLocation>
        <location evidence="2">Peroxisome</location>
    </subcellularLocation>
</comment>
<dbReference type="PANTHER" id="PTHR10909">
    <property type="entry name" value="ELECTRON TRANSPORT OXIDOREDUCTASE"/>
    <property type="match status" value="1"/>
</dbReference>
<dbReference type="SUPFAM" id="SSF56645">
    <property type="entry name" value="Acyl-CoA dehydrogenase NM domain-like"/>
    <property type="match status" value="1"/>
</dbReference>
<dbReference type="InterPro" id="IPR046373">
    <property type="entry name" value="Acyl-CoA_Oxase/DH_mid-dom_sf"/>
</dbReference>
<dbReference type="InterPro" id="IPR006091">
    <property type="entry name" value="Acyl-CoA_Oxase/DH_mid-dom"/>
</dbReference>
<dbReference type="InterPro" id="IPR009100">
    <property type="entry name" value="AcylCoA_DH/oxidase_NM_dom_sf"/>
</dbReference>
<dbReference type="GO" id="GO:0005504">
    <property type="term" value="F:fatty acid binding"/>
    <property type="evidence" value="ECO:0007669"/>
    <property type="project" value="TreeGrafter"/>
</dbReference>
<dbReference type="Pfam" id="PF02770">
    <property type="entry name" value="Acyl-CoA_dh_M"/>
    <property type="match status" value="1"/>
</dbReference>
<dbReference type="InterPro" id="IPR036250">
    <property type="entry name" value="AcylCo_DH-like_C"/>
</dbReference>
<evidence type="ECO:0000256" key="6">
    <source>
        <dbReference type="ARBA" id="ARBA00022832"/>
    </source>
</evidence>
<dbReference type="GeneID" id="17350707"/>
<feature type="active site" description="Proton acceptor" evidence="11">
    <location>
        <position position="447"/>
    </location>
</feature>
<dbReference type="InterPro" id="IPR002655">
    <property type="entry name" value="Acyl-CoA_oxidase_C"/>
</dbReference>
<keyword evidence="9" id="KW-0576">Peroxisome</keyword>
<dbReference type="RefSeq" id="XP_005843308.1">
    <property type="nucleotide sequence ID" value="XM_005843246.1"/>
</dbReference>
<dbReference type="AlphaFoldDB" id="E1ZS90"/>
<dbReference type="InParanoid" id="E1ZS90"/>
<evidence type="ECO:0000259" key="15">
    <source>
        <dbReference type="Pfam" id="PF22924"/>
    </source>
</evidence>
<dbReference type="EMBL" id="GL433866">
    <property type="protein sequence ID" value="EFN51206.1"/>
    <property type="molecule type" value="Genomic_DNA"/>
</dbReference>
<evidence type="ECO:0000256" key="8">
    <source>
        <dbReference type="ARBA" id="ARBA00023098"/>
    </source>
</evidence>
<dbReference type="STRING" id="554065.E1ZS90"/>
<feature type="domain" description="Acyl-CoA oxidase/dehydrogenase middle" evidence="14">
    <location>
        <begin position="156"/>
        <end position="265"/>
    </location>
</feature>
<evidence type="ECO:0000256" key="2">
    <source>
        <dbReference type="ARBA" id="ARBA00004275"/>
    </source>
</evidence>
<keyword evidence="17" id="KW-1185">Reference proteome</keyword>
<dbReference type="Gene3D" id="1.20.140.10">
    <property type="entry name" value="Butyryl-CoA Dehydrogenase, subunit A, domain 3"/>
    <property type="match status" value="2"/>
</dbReference>
<dbReference type="PIRSF" id="PIRSF000168">
    <property type="entry name" value="Acyl-CoA_oxidase"/>
    <property type="match status" value="1"/>
</dbReference>
<dbReference type="OMA" id="CQNVRIA"/>
<evidence type="ECO:0000256" key="1">
    <source>
        <dbReference type="ARBA" id="ARBA00001974"/>
    </source>
</evidence>
<gene>
    <name evidence="16" type="ORF">CHLNCDRAFT_59273</name>
</gene>
<reference evidence="16 17" key="1">
    <citation type="journal article" date="2010" name="Plant Cell">
        <title>The Chlorella variabilis NC64A genome reveals adaptation to photosymbiosis, coevolution with viruses, and cryptic sex.</title>
        <authorList>
            <person name="Blanc G."/>
            <person name="Duncan G."/>
            <person name="Agarkova I."/>
            <person name="Borodovsky M."/>
            <person name="Gurnon J."/>
            <person name="Kuo A."/>
            <person name="Lindquist E."/>
            <person name="Lucas S."/>
            <person name="Pangilinan J."/>
            <person name="Polle J."/>
            <person name="Salamov A."/>
            <person name="Terry A."/>
            <person name="Yamada T."/>
            <person name="Dunigan D.D."/>
            <person name="Grigoriev I.V."/>
            <person name="Claverie J.M."/>
            <person name="Van Etten J.L."/>
        </authorList>
    </citation>
    <scope>NUCLEOTIDE SEQUENCE [LARGE SCALE GENOMIC DNA]</scope>
    <source>
        <strain evidence="16 17">NC64A</strain>
    </source>
</reference>
<dbReference type="eggNOG" id="KOG0135">
    <property type="taxonomic scope" value="Eukaryota"/>
</dbReference>
<evidence type="ECO:0000259" key="13">
    <source>
        <dbReference type="Pfam" id="PF01756"/>
    </source>
</evidence>
<dbReference type="GO" id="GO:0055088">
    <property type="term" value="P:lipid homeostasis"/>
    <property type="evidence" value="ECO:0007669"/>
    <property type="project" value="TreeGrafter"/>
</dbReference>
<feature type="domain" description="Acyl-CoA oxidase C-alpha1" evidence="15">
    <location>
        <begin position="301"/>
        <end position="462"/>
    </location>
</feature>
<dbReference type="FunCoup" id="E1ZS90">
    <property type="interactions" value="279"/>
</dbReference>
<dbReference type="FunFam" id="1.20.140.10:FF:000010">
    <property type="entry name" value="Acyl-coenzyme A oxidase"/>
    <property type="match status" value="1"/>
</dbReference>
<dbReference type="InterPro" id="IPR055060">
    <property type="entry name" value="ACOX_C_alpha1"/>
</dbReference>
<comment type="similarity">
    <text evidence="3 10">Belongs to the acyl-CoA oxidase family.</text>
</comment>
<dbReference type="Pfam" id="PF01756">
    <property type="entry name" value="ACOX"/>
    <property type="match status" value="1"/>
</dbReference>
<dbReference type="FunFam" id="2.40.110.10:FF:000005">
    <property type="entry name" value="Acyl-coenzyme A oxidase"/>
    <property type="match status" value="1"/>
</dbReference>
<dbReference type="GO" id="GO:0003997">
    <property type="term" value="F:acyl-CoA oxidase activity"/>
    <property type="evidence" value="ECO:0007669"/>
    <property type="project" value="InterPro"/>
</dbReference>
<dbReference type="Proteomes" id="UP000008141">
    <property type="component" value="Unassembled WGS sequence"/>
</dbReference>
<evidence type="ECO:0000259" key="14">
    <source>
        <dbReference type="Pfam" id="PF02770"/>
    </source>
</evidence>
<evidence type="ECO:0000313" key="17">
    <source>
        <dbReference type="Proteomes" id="UP000008141"/>
    </source>
</evidence>
<sequence length="642" mass="69274">MGSSERRVAALLAHLAVQEQDEEQLERNPTSAAAPCPKAMADFLTRDNKELRAAIFDFLRDPLYAPNYHLSMAGFRELTSQRMAKFVGQRFFSVFDYTRDPLKFQAALECLNFCDYSLAIKDGVHFTLCGGTIAKLGTEKHHPILRKMDTLELPGCFAMTELGHGSNVMGIETTAQYDPATREFVINTPNNEASKFWIGGMAQTAKVSAVFAQLTVNGKWEGPHVFVVRLRDDHGGLMPGVRVADNGPKQGLLGVDNGQCWFDHVRVPRDALLDRFSQVDASGRYRCSIDNVAQRFGTMIGGLTTGRMLIAQAAIDACKIGVTVATRYSARRTQASSRPAAPSSWLGPFGDRAILGYITHQRRLFSGLATTYAMHLAMLHLKQLVVQGGPEAGKQVHVVSSGLKAGSTWHRKRILNDCRECCGGMGFMAANKIGPMLNDMDVDTTFEGDNTVLMQQVAKPLLDAAGKAGATRAPPPPAVKQLDLCAACVGKLLAWREQMLVAGLAADVGAAAARGGAQAAAAAFDDSLDRVTTLGWAWTDRYSFDAFAREAASAPAALREPLSLLCLLYGLCRLEAGVECYLSAGALSPEAVKALHARVNVVCRQLGAEGGRLALALCDGFGIPDHLLQAPIAIGDWRSFQG</sequence>
<keyword evidence="6" id="KW-0276">Fatty acid metabolism</keyword>
<dbReference type="GO" id="GO:0071949">
    <property type="term" value="F:FAD binding"/>
    <property type="evidence" value="ECO:0007669"/>
    <property type="project" value="InterPro"/>
</dbReference>
<evidence type="ECO:0000256" key="10">
    <source>
        <dbReference type="PIRNR" id="PIRNR000168"/>
    </source>
</evidence>
<feature type="domain" description="Acyl-CoA oxidase C-terminal" evidence="13">
    <location>
        <begin position="502"/>
        <end position="634"/>
    </location>
</feature>
<feature type="binding site" evidence="12">
    <location>
        <position position="199"/>
    </location>
    <ligand>
        <name>FAD</name>
        <dbReference type="ChEBI" id="CHEBI:57692"/>
    </ligand>
</feature>
<evidence type="ECO:0000256" key="7">
    <source>
        <dbReference type="ARBA" id="ARBA00023002"/>
    </source>
</evidence>
<name>E1ZS90_CHLVA</name>
<evidence type="ECO:0000313" key="16">
    <source>
        <dbReference type="EMBL" id="EFN51206.1"/>
    </source>
</evidence>
<evidence type="ECO:0000256" key="3">
    <source>
        <dbReference type="ARBA" id="ARBA00006288"/>
    </source>
</evidence>
<evidence type="ECO:0000256" key="4">
    <source>
        <dbReference type="ARBA" id="ARBA00022630"/>
    </source>
</evidence>
<dbReference type="Pfam" id="PF22924">
    <property type="entry name" value="ACOX_C_alpha1"/>
    <property type="match status" value="1"/>
</dbReference>
<keyword evidence="4 10" id="KW-0285">Flavoprotein</keyword>
<dbReference type="Gene3D" id="2.40.110.10">
    <property type="entry name" value="Butyryl-CoA Dehydrogenase, subunit A, domain 2"/>
    <property type="match status" value="1"/>
</dbReference>
<evidence type="ECO:0000256" key="5">
    <source>
        <dbReference type="ARBA" id="ARBA00022827"/>
    </source>
</evidence>
<evidence type="ECO:0000256" key="12">
    <source>
        <dbReference type="PIRSR" id="PIRSR000168-2"/>
    </source>
</evidence>
<dbReference type="OrthoDB" id="538336at2759"/>
<keyword evidence="8" id="KW-0443">Lipid metabolism</keyword>
<keyword evidence="7" id="KW-0560">Oxidoreductase</keyword>
<protein>
    <recommendedName>
        <fullName evidence="10">Acyl-coenzyme A oxidase</fullName>
    </recommendedName>
</protein>
<organism evidence="17">
    <name type="scientific">Chlorella variabilis</name>
    <name type="common">Green alga</name>
    <dbReference type="NCBI Taxonomy" id="554065"/>
    <lineage>
        <taxon>Eukaryota</taxon>
        <taxon>Viridiplantae</taxon>
        <taxon>Chlorophyta</taxon>
        <taxon>core chlorophytes</taxon>
        <taxon>Trebouxiophyceae</taxon>
        <taxon>Chlorellales</taxon>
        <taxon>Chlorellaceae</taxon>
        <taxon>Chlorella clade</taxon>
        <taxon>Chlorella</taxon>
    </lineage>
</organism>
<evidence type="ECO:0000256" key="9">
    <source>
        <dbReference type="ARBA" id="ARBA00023140"/>
    </source>
</evidence>
<proteinExistence type="inferred from homology"/>
<dbReference type="InterPro" id="IPR012258">
    <property type="entry name" value="Acyl-CoA_oxidase"/>
</dbReference>
<accession>E1ZS90</accession>
<dbReference type="KEGG" id="cvr:CHLNCDRAFT_59273"/>
<keyword evidence="5 10" id="KW-0274">FAD</keyword>
<dbReference type="PANTHER" id="PTHR10909:SF352">
    <property type="entry name" value="ACYL-COENZYME A OXIDASE-LIKE PROTEIN"/>
    <property type="match status" value="1"/>
</dbReference>
<evidence type="ECO:0000256" key="11">
    <source>
        <dbReference type="PIRSR" id="PIRSR000168-1"/>
    </source>
</evidence>
<dbReference type="GO" id="GO:0005777">
    <property type="term" value="C:peroxisome"/>
    <property type="evidence" value="ECO:0007669"/>
    <property type="project" value="UniProtKB-SubCell"/>
</dbReference>
<comment type="cofactor">
    <cofactor evidence="1">
        <name>FAD</name>
        <dbReference type="ChEBI" id="CHEBI:57692"/>
    </cofactor>
</comment>
<dbReference type="GO" id="GO:0033540">
    <property type="term" value="P:fatty acid beta-oxidation using acyl-CoA oxidase"/>
    <property type="evidence" value="ECO:0007669"/>
    <property type="project" value="TreeGrafter"/>
</dbReference>
<dbReference type="SUPFAM" id="SSF47203">
    <property type="entry name" value="Acyl-CoA dehydrogenase C-terminal domain-like"/>
    <property type="match status" value="2"/>
</dbReference>